<reference evidence="2" key="1">
    <citation type="submission" date="2015-03" db="EMBL/GenBank/DDBJ databases">
        <authorList>
            <consortium name="Pathogen Informatics"/>
        </authorList>
    </citation>
    <scope>NUCLEOTIDE SEQUENCE [LARGE SCALE GENOMIC DNA]</scope>
    <source>
        <strain evidence="2">K00500041</strain>
    </source>
</reference>
<sequence length="88" mass="9432">MSTVRRLVSVSPVVLDAGAGIRIRDAWTSRVVNGTTVTEAVESNRSFWMTATGVACRCRHHAPPRCGCRRAARQVASSQSTDTASTKA</sequence>
<evidence type="ECO:0000313" key="1">
    <source>
        <dbReference type="EMBL" id="COW16232.1"/>
    </source>
</evidence>
<evidence type="ECO:0000313" key="2">
    <source>
        <dbReference type="Proteomes" id="UP000038802"/>
    </source>
</evidence>
<accession>A0A0U0SGU4</accession>
<organism evidence="1 2">
    <name type="scientific">Mycobacterium tuberculosis</name>
    <dbReference type="NCBI Taxonomy" id="1773"/>
    <lineage>
        <taxon>Bacteria</taxon>
        <taxon>Bacillati</taxon>
        <taxon>Actinomycetota</taxon>
        <taxon>Actinomycetes</taxon>
        <taxon>Mycobacteriales</taxon>
        <taxon>Mycobacteriaceae</taxon>
        <taxon>Mycobacterium</taxon>
        <taxon>Mycobacterium tuberculosis complex</taxon>
    </lineage>
</organism>
<gene>
    <name evidence="1" type="ORF">ERS007703_02925</name>
</gene>
<dbReference type="EMBL" id="CSAE01000357">
    <property type="protein sequence ID" value="COW16232.1"/>
    <property type="molecule type" value="Genomic_DNA"/>
</dbReference>
<name>A0A0U0SGU4_MYCTX</name>
<proteinExistence type="predicted"/>
<protein>
    <submittedName>
        <fullName evidence="1">Uncharacterized protein</fullName>
    </submittedName>
</protein>
<dbReference type="AlphaFoldDB" id="A0A0U0SGU4"/>
<dbReference type="Proteomes" id="UP000038802">
    <property type="component" value="Unassembled WGS sequence"/>
</dbReference>